<name>A0A9Q1IMY3_SYNKA</name>
<reference evidence="1" key="1">
    <citation type="journal article" date="2023" name="Science">
        <title>Genome structures resolve the early diversification of teleost fishes.</title>
        <authorList>
            <person name="Parey E."/>
            <person name="Louis A."/>
            <person name="Montfort J."/>
            <person name="Bouchez O."/>
            <person name="Roques C."/>
            <person name="Iampietro C."/>
            <person name="Lluch J."/>
            <person name="Castinel A."/>
            <person name="Donnadieu C."/>
            <person name="Desvignes T."/>
            <person name="Floi Bucao C."/>
            <person name="Jouanno E."/>
            <person name="Wen M."/>
            <person name="Mejri S."/>
            <person name="Dirks R."/>
            <person name="Jansen H."/>
            <person name="Henkel C."/>
            <person name="Chen W.J."/>
            <person name="Zahm M."/>
            <person name="Cabau C."/>
            <person name="Klopp C."/>
            <person name="Thompson A.W."/>
            <person name="Robinson-Rechavi M."/>
            <person name="Braasch I."/>
            <person name="Lecointre G."/>
            <person name="Bobe J."/>
            <person name="Postlethwait J.H."/>
            <person name="Berthelot C."/>
            <person name="Roest Crollius H."/>
            <person name="Guiguen Y."/>
        </authorList>
    </citation>
    <scope>NUCLEOTIDE SEQUENCE</scope>
    <source>
        <strain evidence="1">WJC10195</strain>
    </source>
</reference>
<organism evidence="1 2">
    <name type="scientific">Synaphobranchus kaupii</name>
    <name type="common">Kaup's arrowtooth eel</name>
    <dbReference type="NCBI Taxonomy" id="118154"/>
    <lineage>
        <taxon>Eukaryota</taxon>
        <taxon>Metazoa</taxon>
        <taxon>Chordata</taxon>
        <taxon>Craniata</taxon>
        <taxon>Vertebrata</taxon>
        <taxon>Euteleostomi</taxon>
        <taxon>Actinopterygii</taxon>
        <taxon>Neopterygii</taxon>
        <taxon>Teleostei</taxon>
        <taxon>Anguilliformes</taxon>
        <taxon>Synaphobranchidae</taxon>
        <taxon>Synaphobranchus</taxon>
    </lineage>
</organism>
<proteinExistence type="predicted"/>
<dbReference type="AlphaFoldDB" id="A0A9Q1IMY3"/>
<evidence type="ECO:0000313" key="2">
    <source>
        <dbReference type="Proteomes" id="UP001152622"/>
    </source>
</evidence>
<accession>A0A9Q1IMY3</accession>
<evidence type="ECO:0000313" key="1">
    <source>
        <dbReference type="EMBL" id="KAJ8347923.1"/>
    </source>
</evidence>
<protein>
    <submittedName>
        <fullName evidence="1">Uncharacterized protein</fullName>
    </submittedName>
</protein>
<sequence length="78" mass="8906">MAAVASPKWVLHIGGGRRRDVLGMENRHPHSCGRGADFHMRCRLAEPFLGTDQTSEEQQLHDYNILRTSTFHFQSVLM</sequence>
<gene>
    <name evidence="1" type="ORF">SKAU_G00265120</name>
</gene>
<comment type="caution">
    <text evidence="1">The sequence shown here is derived from an EMBL/GenBank/DDBJ whole genome shotgun (WGS) entry which is preliminary data.</text>
</comment>
<dbReference type="EMBL" id="JAINUF010000010">
    <property type="protein sequence ID" value="KAJ8347923.1"/>
    <property type="molecule type" value="Genomic_DNA"/>
</dbReference>
<dbReference type="Proteomes" id="UP001152622">
    <property type="component" value="Chromosome 10"/>
</dbReference>
<keyword evidence="2" id="KW-1185">Reference proteome</keyword>